<organism evidence="2 3">
    <name type="scientific">Brachybacterium vulturis</name>
    <dbReference type="NCBI Taxonomy" id="2017484"/>
    <lineage>
        <taxon>Bacteria</taxon>
        <taxon>Bacillati</taxon>
        <taxon>Actinomycetota</taxon>
        <taxon>Actinomycetes</taxon>
        <taxon>Micrococcales</taxon>
        <taxon>Dermabacteraceae</taxon>
        <taxon>Brachybacterium</taxon>
    </lineage>
</organism>
<feature type="region of interest" description="Disordered" evidence="1">
    <location>
        <begin position="59"/>
        <end position="78"/>
    </location>
</feature>
<dbReference type="Proteomes" id="UP000218165">
    <property type="component" value="Chromosome"/>
</dbReference>
<dbReference type="OrthoDB" id="4794450at2"/>
<dbReference type="EMBL" id="CP023563">
    <property type="protein sequence ID" value="ATG52076.1"/>
    <property type="molecule type" value="Genomic_DNA"/>
</dbReference>
<dbReference type="RefSeq" id="WP_096803193.1">
    <property type="nucleotide sequence ID" value="NZ_CP023563.1"/>
</dbReference>
<keyword evidence="3" id="KW-1185">Reference proteome</keyword>
<dbReference type="AlphaFoldDB" id="A0A291GQ10"/>
<reference evidence="3" key="1">
    <citation type="submission" date="2017-09" db="EMBL/GenBank/DDBJ databases">
        <title>Brachybacterium sp. VM2412.</title>
        <authorList>
            <person name="Tak E.J."/>
            <person name="Bae J.-W."/>
        </authorList>
    </citation>
    <scope>NUCLEOTIDE SEQUENCE [LARGE SCALE GENOMIC DNA]</scope>
    <source>
        <strain evidence="3">VM2412</strain>
    </source>
</reference>
<evidence type="ECO:0000313" key="3">
    <source>
        <dbReference type="Proteomes" id="UP000218165"/>
    </source>
</evidence>
<proteinExistence type="predicted"/>
<sequence>MTATDRTNLPPGAVSPLVQGYRTMLGLDGTSIDDAVEQAYTPTGPSRDVIRARLEFRRAHPDRLHPPGETGVAGRGAH</sequence>
<protein>
    <submittedName>
        <fullName evidence="2">Uncharacterized protein</fullName>
    </submittedName>
</protein>
<evidence type="ECO:0000313" key="2">
    <source>
        <dbReference type="EMBL" id="ATG52076.1"/>
    </source>
</evidence>
<name>A0A291GQ10_9MICO</name>
<accession>A0A291GQ10</accession>
<gene>
    <name evidence="2" type="ORF">CFK38_11500</name>
</gene>
<dbReference type="KEGG" id="brz:CFK38_11500"/>
<evidence type="ECO:0000256" key="1">
    <source>
        <dbReference type="SAM" id="MobiDB-lite"/>
    </source>
</evidence>